<evidence type="ECO:0000313" key="2">
    <source>
        <dbReference type="EMBL" id="AEO54557.1"/>
    </source>
</evidence>
<dbReference type="InParanoid" id="G2Q519"/>
<reference evidence="2 3" key="1">
    <citation type="journal article" date="2011" name="Nat. Biotechnol.">
        <title>Comparative genomic analysis of the thermophilic biomass-degrading fungi Myceliophthora thermophila and Thielavia terrestris.</title>
        <authorList>
            <person name="Berka R.M."/>
            <person name="Grigoriev I.V."/>
            <person name="Otillar R."/>
            <person name="Salamov A."/>
            <person name="Grimwood J."/>
            <person name="Reid I."/>
            <person name="Ishmael N."/>
            <person name="John T."/>
            <person name="Darmond C."/>
            <person name="Moisan M.-C."/>
            <person name="Henrissat B."/>
            <person name="Coutinho P.M."/>
            <person name="Lombard V."/>
            <person name="Natvig D.O."/>
            <person name="Lindquist E."/>
            <person name="Schmutz J."/>
            <person name="Lucas S."/>
            <person name="Harris P."/>
            <person name="Powlowski J."/>
            <person name="Bellemare A."/>
            <person name="Taylor D."/>
            <person name="Butler G."/>
            <person name="de Vries R.P."/>
            <person name="Allijn I.E."/>
            <person name="van den Brink J."/>
            <person name="Ushinsky S."/>
            <person name="Storms R."/>
            <person name="Powell A.J."/>
            <person name="Paulsen I.T."/>
            <person name="Elbourne L.D.H."/>
            <person name="Baker S.E."/>
            <person name="Magnuson J."/>
            <person name="LaBoissiere S."/>
            <person name="Clutterbuck A.J."/>
            <person name="Martinez D."/>
            <person name="Wogulis M."/>
            <person name="de Leon A.L."/>
            <person name="Rey M.W."/>
            <person name="Tsang A."/>
        </authorList>
    </citation>
    <scope>NUCLEOTIDE SEQUENCE [LARGE SCALE GENOMIC DNA]</scope>
    <source>
        <strain evidence="3">ATCC 42464 / BCRC 31852 / DSM 1799</strain>
    </source>
</reference>
<dbReference type="OrthoDB" id="4586696at2759"/>
<sequence length="90" mass="10087">MAPMGEYQPIPLDDEKQSDASAWGRRIRHLDDFYHHQAQTAGRLCQHWVWLVHVALLSVSTTLFALAFCLHYGGSSGLVAPPQSSIYCKC</sequence>
<dbReference type="VEuPathDB" id="FungiDB:MYCTH_2297243"/>
<gene>
    <name evidence="2" type="ORF">MYCTH_2297243</name>
</gene>
<name>G2Q519_THET4</name>
<keyword evidence="1" id="KW-0472">Membrane</keyword>
<keyword evidence="1" id="KW-1133">Transmembrane helix</keyword>
<dbReference type="STRING" id="573729.G2Q519"/>
<dbReference type="GeneID" id="11509085"/>
<accession>G2Q519</accession>
<evidence type="ECO:0000256" key="1">
    <source>
        <dbReference type="SAM" id="Phobius"/>
    </source>
</evidence>
<dbReference type="KEGG" id="mtm:MYCTH_2297243"/>
<proteinExistence type="predicted"/>
<keyword evidence="1" id="KW-0812">Transmembrane</keyword>
<feature type="transmembrane region" description="Helical" evidence="1">
    <location>
        <begin position="48"/>
        <end position="73"/>
    </location>
</feature>
<keyword evidence="3" id="KW-1185">Reference proteome</keyword>
<organism evidence="2 3">
    <name type="scientific">Thermothelomyces thermophilus (strain ATCC 42464 / BCRC 31852 / DSM 1799)</name>
    <name type="common">Sporotrichum thermophile</name>
    <dbReference type="NCBI Taxonomy" id="573729"/>
    <lineage>
        <taxon>Eukaryota</taxon>
        <taxon>Fungi</taxon>
        <taxon>Dikarya</taxon>
        <taxon>Ascomycota</taxon>
        <taxon>Pezizomycotina</taxon>
        <taxon>Sordariomycetes</taxon>
        <taxon>Sordariomycetidae</taxon>
        <taxon>Sordariales</taxon>
        <taxon>Chaetomiaceae</taxon>
        <taxon>Thermothelomyces</taxon>
    </lineage>
</organism>
<evidence type="ECO:0000313" key="3">
    <source>
        <dbReference type="Proteomes" id="UP000007322"/>
    </source>
</evidence>
<dbReference type="HOGENOM" id="CLU_2442405_0_0_1"/>
<dbReference type="Proteomes" id="UP000007322">
    <property type="component" value="Chromosome 1"/>
</dbReference>
<dbReference type="RefSeq" id="XP_003659802.1">
    <property type="nucleotide sequence ID" value="XM_003659754.1"/>
</dbReference>
<protein>
    <submittedName>
        <fullName evidence="2">Uncharacterized protein</fullName>
    </submittedName>
</protein>
<dbReference type="EMBL" id="CP003002">
    <property type="protein sequence ID" value="AEO54557.1"/>
    <property type="molecule type" value="Genomic_DNA"/>
</dbReference>
<dbReference type="AlphaFoldDB" id="G2Q519"/>